<dbReference type="Pfam" id="PF13374">
    <property type="entry name" value="TPR_10"/>
    <property type="match status" value="2"/>
</dbReference>
<dbReference type="Proteomes" id="UP001501638">
    <property type="component" value="Unassembled WGS sequence"/>
</dbReference>
<dbReference type="InterPro" id="IPR002182">
    <property type="entry name" value="NB-ARC"/>
</dbReference>
<dbReference type="InterPro" id="IPR053137">
    <property type="entry name" value="NLR-like"/>
</dbReference>
<dbReference type="PANTHER" id="PTHR46082">
    <property type="entry name" value="ATP/GTP-BINDING PROTEIN-RELATED"/>
    <property type="match status" value="1"/>
</dbReference>
<dbReference type="InterPro" id="IPR011990">
    <property type="entry name" value="TPR-like_helical_dom_sf"/>
</dbReference>
<gene>
    <name evidence="3" type="ORF">GCM10010405_42410</name>
</gene>
<dbReference type="SUPFAM" id="SSF52540">
    <property type="entry name" value="P-loop containing nucleoside triphosphate hydrolases"/>
    <property type="match status" value="1"/>
</dbReference>
<proteinExistence type="predicted"/>
<feature type="region of interest" description="Disordered" evidence="1">
    <location>
        <begin position="19"/>
        <end position="48"/>
    </location>
</feature>
<organism evidence="3 4">
    <name type="scientific">Streptomyces macrosporus</name>
    <dbReference type="NCBI Taxonomy" id="44032"/>
    <lineage>
        <taxon>Bacteria</taxon>
        <taxon>Bacillati</taxon>
        <taxon>Actinomycetota</taxon>
        <taxon>Actinomycetes</taxon>
        <taxon>Kitasatosporales</taxon>
        <taxon>Streptomycetaceae</taxon>
        <taxon>Streptomyces</taxon>
    </lineage>
</organism>
<dbReference type="InterPro" id="IPR027417">
    <property type="entry name" value="P-loop_NTPase"/>
</dbReference>
<evidence type="ECO:0000313" key="3">
    <source>
        <dbReference type="EMBL" id="GAA2454082.1"/>
    </source>
</evidence>
<dbReference type="Gene3D" id="3.40.50.300">
    <property type="entry name" value="P-loop containing nucleotide triphosphate hydrolases"/>
    <property type="match status" value="1"/>
</dbReference>
<evidence type="ECO:0000256" key="1">
    <source>
        <dbReference type="SAM" id="MobiDB-lite"/>
    </source>
</evidence>
<dbReference type="PRINTS" id="PR00364">
    <property type="entry name" value="DISEASERSIST"/>
</dbReference>
<accession>A0ABP5XFD5</accession>
<dbReference type="PANTHER" id="PTHR46082:SF6">
    <property type="entry name" value="AAA+ ATPASE DOMAIN-CONTAINING PROTEIN-RELATED"/>
    <property type="match status" value="1"/>
</dbReference>
<protein>
    <submittedName>
        <fullName evidence="3">Tetratricopeptide repeat protein</fullName>
    </submittedName>
</protein>
<feature type="domain" description="NB-ARC" evidence="2">
    <location>
        <begin position="59"/>
        <end position="193"/>
    </location>
</feature>
<dbReference type="SUPFAM" id="SSF48452">
    <property type="entry name" value="TPR-like"/>
    <property type="match status" value="2"/>
</dbReference>
<dbReference type="Pfam" id="PF00931">
    <property type="entry name" value="NB-ARC"/>
    <property type="match status" value="1"/>
</dbReference>
<dbReference type="RefSeq" id="WP_344325892.1">
    <property type="nucleotide sequence ID" value="NZ_BAAASZ010000028.1"/>
</dbReference>
<evidence type="ECO:0000259" key="2">
    <source>
        <dbReference type="Pfam" id="PF00931"/>
    </source>
</evidence>
<dbReference type="Gene3D" id="1.25.40.10">
    <property type="entry name" value="Tetratricopeptide repeat domain"/>
    <property type="match status" value="2"/>
</dbReference>
<comment type="caution">
    <text evidence="3">The sequence shown here is derived from an EMBL/GenBank/DDBJ whole genome shotgun (WGS) entry which is preliminary data.</text>
</comment>
<name>A0ABP5XFD5_9ACTN</name>
<feature type="compositionally biased region" description="Basic and acidic residues" evidence="1">
    <location>
        <begin position="30"/>
        <end position="42"/>
    </location>
</feature>
<reference evidence="4" key="1">
    <citation type="journal article" date="2019" name="Int. J. Syst. Evol. Microbiol.">
        <title>The Global Catalogue of Microorganisms (GCM) 10K type strain sequencing project: providing services to taxonomists for standard genome sequencing and annotation.</title>
        <authorList>
            <consortium name="The Broad Institute Genomics Platform"/>
            <consortium name="The Broad Institute Genome Sequencing Center for Infectious Disease"/>
            <person name="Wu L."/>
            <person name="Ma J."/>
        </authorList>
    </citation>
    <scope>NUCLEOTIDE SEQUENCE [LARGE SCALE GENOMIC DNA]</scope>
    <source>
        <strain evidence="4">JCM 6305</strain>
    </source>
</reference>
<sequence>MDGRAEDGGRVYQASGDQHISEHHHHHHAGREPVSDTPDSVRRPMVGRPPVVLRDRAEVLERLRESAASDRGCDIHVLHGMGGCGKTAVAYDFFRTATEEFGRVGLWVNASDRASLRAGMLAVAADRGAGDGELLAVRNGFRPAADLVWDYLDRSAEPWLLVLDNADDPAILRDGSWLRTSPRGIVVVTTRRAAARWWPGARLQHIGVLPREDAARVLCDLAPQSGTMEQAAEIADRLGRLPLALTLAGGFLSHQLIDPWSMEVYGRCLDEGERVELIDQGADALDEEDPRHLVGRTWQLTLDSFEAHGLPEAVALLRLLARLAPEPLPLSVLNSPEVGDVLPRARIETALRALLDHSLTELVDAGVRCVRSHGVLLDSVAAATPREGLAVLDATAIRLLDAAVPAVPDAGPYEPRLRLLAPHALALLRRVADDPSAAADALSVATRLSVALHRTGDYLSAWETVRAAVVLAEPRLGPEHRLVLAARSREGRALFRLGRYAEAEPLLRSVRATQERLVGADDPDTLDTCHGLQLVLGNVGRREEALALLRRTVAGRRAVLGPSHPLTLRSRASLLVILSASELTAEDDGTLLSLPQECARHLGPDHTVTLGARHNHAWALYVLGRIEAADEEIRLVTEEYDRRFGPDYPIALSARQLLARTRSALGHPDEGAELMADVVARRERALGADHPFTAASRELLRELRRDGRADGDAVPS</sequence>
<dbReference type="EMBL" id="BAAASZ010000028">
    <property type="protein sequence ID" value="GAA2454082.1"/>
    <property type="molecule type" value="Genomic_DNA"/>
</dbReference>
<evidence type="ECO:0000313" key="4">
    <source>
        <dbReference type="Proteomes" id="UP001501638"/>
    </source>
</evidence>
<dbReference type="Pfam" id="PF13424">
    <property type="entry name" value="TPR_12"/>
    <property type="match status" value="1"/>
</dbReference>
<keyword evidence="4" id="KW-1185">Reference proteome</keyword>